<evidence type="ECO:0000256" key="3">
    <source>
        <dbReference type="ARBA" id="ARBA00022801"/>
    </source>
</evidence>
<dbReference type="RefSeq" id="WP_091872944.1">
    <property type="nucleotide sequence ID" value="NZ_FNAO01000009.1"/>
</dbReference>
<dbReference type="OrthoDB" id="9806267at2"/>
<keyword evidence="3" id="KW-0378">Hydrolase</keyword>
<proteinExistence type="predicted"/>
<evidence type="ECO:0000313" key="6">
    <source>
        <dbReference type="Proteomes" id="UP000199109"/>
    </source>
</evidence>
<sequence>MKGIWFCFFIWIVPVGFHDAFGQEKYQRPIIVIDPGHGGTDSGATGINGVREKDVVFKIAAEVLRLNREMFGDSLAIYSTRYTDTLISLGNRTKLANALKADVFVSIHCNQAIRNEAQGIEVYIKRGNGKAARLAGSFTAGLNQKLGLKNRGIKYGNFQVLRETGNCPGVLLELGFLSNAEEAEHNDKKSSISAYALLVLETLVKYFYHD</sequence>
<dbReference type="EC" id="3.5.1.28" evidence="2"/>
<dbReference type="Proteomes" id="UP000199109">
    <property type="component" value="Unassembled WGS sequence"/>
</dbReference>
<organism evidence="5 6">
    <name type="scientific">Pricia antarctica</name>
    <dbReference type="NCBI Taxonomy" id="641691"/>
    <lineage>
        <taxon>Bacteria</taxon>
        <taxon>Pseudomonadati</taxon>
        <taxon>Bacteroidota</taxon>
        <taxon>Flavobacteriia</taxon>
        <taxon>Flavobacteriales</taxon>
        <taxon>Flavobacteriaceae</taxon>
        <taxon>Pricia</taxon>
    </lineage>
</organism>
<name>A0A1G7HI26_9FLAO</name>
<reference evidence="5 6" key="1">
    <citation type="submission" date="2016-10" db="EMBL/GenBank/DDBJ databases">
        <authorList>
            <person name="de Groot N.N."/>
        </authorList>
    </citation>
    <scope>NUCLEOTIDE SEQUENCE [LARGE SCALE GENOMIC DNA]</scope>
    <source>
        <strain evidence="5 6">DSM 23421</strain>
    </source>
</reference>
<gene>
    <name evidence="5" type="ORF">SAMN05421636_109178</name>
</gene>
<dbReference type="CDD" id="cd02696">
    <property type="entry name" value="MurNAc-LAA"/>
    <property type="match status" value="1"/>
</dbReference>
<dbReference type="Pfam" id="PF01520">
    <property type="entry name" value="Amidase_3"/>
    <property type="match status" value="1"/>
</dbReference>
<dbReference type="STRING" id="641691.SAMN05421636_109178"/>
<evidence type="ECO:0000313" key="5">
    <source>
        <dbReference type="EMBL" id="SDE99963.1"/>
    </source>
</evidence>
<dbReference type="SUPFAM" id="SSF53187">
    <property type="entry name" value="Zn-dependent exopeptidases"/>
    <property type="match status" value="1"/>
</dbReference>
<protein>
    <recommendedName>
        <fullName evidence="2">N-acetylmuramoyl-L-alanine amidase</fullName>
        <ecNumber evidence="2">3.5.1.28</ecNumber>
    </recommendedName>
</protein>
<dbReference type="GO" id="GO:0008745">
    <property type="term" value="F:N-acetylmuramoyl-L-alanine amidase activity"/>
    <property type="evidence" value="ECO:0007669"/>
    <property type="project" value="UniProtKB-EC"/>
</dbReference>
<dbReference type="InterPro" id="IPR002508">
    <property type="entry name" value="MurNAc-LAA_cat"/>
</dbReference>
<evidence type="ECO:0000259" key="4">
    <source>
        <dbReference type="SMART" id="SM00646"/>
    </source>
</evidence>
<dbReference type="GO" id="GO:0009253">
    <property type="term" value="P:peptidoglycan catabolic process"/>
    <property type="evidence" value="ECO:0007669"/>
    <property type="project" value="InterPro"/>
</dbReference>
<dbReference type="GO" id="GO:0030288">
    <property type="term" value="C:outer membrane-bounded periplasmic space"/>
    <property type="evidence" value="ECO:0007669"/>
    <property type="project" value="TreeGrafter"/>
</dbReference>
<dbReference type="AlphaFoldDB" id="A0A1G7HI26"/>
<accession>A0A1G7HI26</accession>
<evidence type="ECO:0000256" key="1">
    <source>
        <dbReference type="ARBA" id="ARBA00001561"/>
    </source>
</evidence>
<dbReference type="EMBL" id="FNAO01000009">
    <property type="protein sequence ID" value="SDE99963.1"/>
    <property type="molecule type" value="Genomic_DNA"/>
</dbReference>
<feature type="domain" description="MurNAc-LAA" evidence="4">
    <location>
        <begin position="93"/>
        <end position="204"/>
    </location>
</feature>
<dbReference type="SMART" id="SM00646">
    <property type="entry name" value="Ami_3"/>
    <property type="match status" value="1"/>
</dbReference>
<comment type="catalytic activity">
    <reaction evidence="1">
        <text>Hydrolyzes the link between N-acetylmuramoyl residues and L-amino acid residues in certain cell-wall glycopeptides.</text>
        <dbReference type="EC" id="3.5.1.28"/>
    </reaction>
</comment>
<dbReference type="PANTHER" id="PTHR30404">
    <property type="entry name" value="N-ACETYLMURAMOYL-L-ALANINE AMIDASE"/>
    <property type="match status" value="1"/>
</dbReference>
<dbReference type="InterPro" id="IPR050695">
    <property type="entry name" value="N-acetylmuramoyl_amidase_3"/>
</dbReference>
<dbReference type="PANTHER" id="PTHR30404:SF0">
    <property type="entry name" value="N-ACETYLMURAMOYL-L-ALANINE AMIDASE AMIC"/>
    <property type="match status" value="1"/>
</dbReference>
<evidence type="ECO:0000256" key="2">
    <source>
        <dbReference type="ARBA" id="ARBA00011901"/>
    </source>
</evidence>
<keyword evidence="6" id="KW-1185">Reference proteome</keyword>
<dbReference type="Gene3D" id="3.40.630.40">
    <property type="entry name" value="Zn-dependent exopeptidases"/>
    <property type="match status" value="1"/>
</dbReference>